<dbReference type="InterPro" id="IPR013783">
    <property type="entry name" value="Ig-like_fold"/>
</dbReference>
<keyword evidence="3" id="KW-1185">Reference proteome</keyword>
<dbReference type="InterPro" id="IPR012854">
    <property type="entry name" value="Cu_amine_oxidase-like_N"/>
</dbReference>
<dbReference type="SMART" id="SM00089">
    <property type="entry name" value="PKD"/>
    <property type="match status" value="1"/>
</dbReference>
<dbReference type="Pfam" id="PF07833">
    <property type="entry name" value="Cu_amine_oxidN1"/>
    <property type="match status" value="1"/>
</dbReference>
<dbReference type="InterPro" id="IPR022409">
    <property type="entry name" value="PKD/Chitinase_dom"/>
</dbReference>
<dbReference type="SUPFAM" id="SSF55383">
    <property type="entry name" value="Copper amine oxidase, domain N"/>
    <property type="match status" value="1"/>
</dbReference>
<accession>A0A368WDT3</accession>
<feature type="domain" description="PKD/Chitinase" evidence="1">
    <location>
        <begin position="208"/>
        <end position="280"/>
    </location>
</feature>
<dbReference type="InterPro" id="IPR036582">
    <property type="entry name" value="Mao_N_sf"/>
</dbReference>
<gene>
    <name evidence="2" type="ORF">DFP97_101218</name>
</gene>
<dbReference type="Proteomes" id="UP000252415">
    <property type="component" value="Unassembled WGS sequence"/>
</dbReference>
<dbReference type="Pfam" id="PF18911">
    <property type="entry name" value="PKD_4"/>
    <property type="match status" value="1"/>
</dbReference>
<comment type="caution">
    <text evidence="2">The sequence shown here is derived from an EMBL/GenBank/DDBJ whole genome shotgun (WGS) entry which is preliminary data.</text>
</comment>
<dbReference type="InterPro" id="IPR000601">
    <property type="entry name" value="PKD_dom"/>
</dbReference>
<sequence length="623" mass="67167">MQVVINGNFHCLTELFASYMRLTIRAAAANAAHREEIEMKNGKIGTRIAKRVIAASLLISLAGTGLGTHAHVYAAGRQPAQIMYVHGQKQVEVNGKVQQLAAPLPVVKGTTMIPIHTIAGAVGAKVYNDQMGTHIDTYANKVTLNVNMRGARRNNSYQLLTAAAVRINGTMHVPLTAIKQLWTGSYTYNSQLKQIDITIQPDPNAVPVADFKAPAEVKLGEPVVFEDLSYDPDGKIAKAEWSGRKNAYFEPGVYTVTLTVIDNEGARSVQKAQEIRVTDEVMYTPFEYHMRYGNPGDKFTVDTKLMNSYPEVETLESRGGRTLYMSNAPERFFGEGLLYEDELDGPSRLFIHHRNGSEERLKLAVVVTNEQSESIRVTIGSRGLAGPSVSALQFGSAAVTRYLKGAEPSELIVEPGTSAVLLPELEKIVMNPNEGFSGLLDVDTDGPLTFSTMAVRESTDPLSVVFALPQLEKVGNRGTFANTDLSIEVNEPLGIAERKLRLGSRGNTIPGVDALTDEATVDGGEYGAVTTIRLKNVAYGTRIILNPRAGNFSGAVAVNGKVIAVPAGGHASPADGVLLYRQEQPESDASELPVPPEVTITYTSPGASALPVLLVFFPGTAFE</sequence>
<dbReference type="InterPro" id="IPR035986">
    <property type="entry name" value="PKD_dom_sf"/>
</dbReference>
<name>A0A368WDT3_9BACL</name>
<dbReference type="CDD" id="cd00146">
    <property type="entry name" value="PKD"/>
    <property type="match status" value="1"/>
</dbReference>
<evidence type="ECO:0000313" key="2">
    <source>
        <dbReference type="EMBL" id="RCW51874.1"/>
    </source>
</evidence>
<protein>
    <submittedName>
        <fullName evidence="2">Copper amine oxidase-like protein</fullName>
    </submittedName>
</protein>
<dbReference type="Gene3D" id="2.60.40.10">
    <property type="entry name" value="Immunoglobulins"/>
    <property type="match status" value="1"/>
</dbReference>
<dbReference type="AlphaFoldDB" id="A0A368WDT3"/>
<evidence type="ECO:0000313" key="3">
    <source>
        <dbReference type="Proteomes" id="UP000252415"/>
    </source>
</evidence>
<evidence type="ECO:0000259" key="1">
    <source>
        <dbReference type="SMART" id="SM00089"/>
    </source>
</evidence>
<proteinExistence type="predicted"/>
<organism evidence="2 3">
    <name type="scientific">Paenibacillus prosopidis</name>
    <dbReference type="NCBI Taxonomy" id="630520"/>
    <lineage>
        <taxon>Bacteria</taxon>
        <taxon>Bacillati</taxon>
        <taxon>Bacillota</taxon>
        <taxon>Bacilli</taxon>
        <taxon>Bacillales</taxon>
        <taxon>Paenibacillaceae</taxon>
        <taxon>Paenibacillus</taxon>
    </lineage>
</organism>
<dbReference type="SUPFAM" id="SSF49299">
    <property type="entry name" value="PKD domain"/>
    <property type="match status" value="1"/>
</dbReference>
<reference evidence="2 3" key="1">
    <citation type="submission" date="2018-07" db="EMBL/GenBank/DDBJ databases">
        <title>Genomic Encyclopedia of Type Strains, Phase III (KMG-III): the genomes of soil and plant-associated and newly described type strains.</title>
        <authorList>
            <person name="Whitman W."/>
        </authorList>
    </citation>
    <scope>NUCLEOTIDE SEQUENCE [LARGE SCALE GENOMIC DNA]</scope>
    <source>
        <strain evidence="2 3">CECT 7506</strain>
    </source>
</reference>
<dbReference type="EMBL" id="QPJD01000001">
    <property type="protein sequence ID" value="RCW51874.1"/>
    <property type="molecule type" value="Genomic_DNA"/>
</dbReference>